<keyword evidence="3" id="KW-0805">Transcription regulation</keyword>
<dbReference type="InterPro" id="IPR000792">
    <property type="entry name" value="Tscrpt_reg_LuxR_C"/>
</dbReference>
<dbReference type="PANTHER" id="PTHR44688:SF16">
    <property type="entry name" value="DNA-BINDING TRANSCRIPTIONAL ACTIVATOR DEVR_DOSR"/>
    <property type="match status" value="1"/>
</dbReference>
<dbReference type="InterPro" id="IPR011006">
    <property type="entry name" value="CheY-like_superfamily"/>
</dbReference>
<keyword evidence="1 6" id="KW-0597">Phosphoprotein</keyword>
<dbReference type="GO" id="GO:0003677">
    <property type="term" value="F:DNA binding"/>
    <property type="evidence" value="ECO:0007669"/>
    <property type="project" value="UniProtKB-KW"/>
</dbReference>
<keyword evidence="4" id="KW-0238">DNA-binding</keyword>
<dbReference type="PRINTS" id="PR00038">
    <property type="entry name" value="HTHLUXR"/>
</dbReference>
<evidence type="ECO:0000256" key="5">
    <source>
        <dbReference type="ARBA" id="ARBA00023163"/>
    </source>
</evidence>
<evidence type="ECO:0000259" key="7">
    <source>
        <dbReference type="PROSITE" id="PS50043"/>
    </source>
</evidence>
<feature type="domain" description="Response regulatory" evidence="8">
    <location>
        <begin position="3"/>
        <end position="117"/>
    </location>
</feature>
<dbReference type="Proteomes" id="UP000004703">
    <property type="component" value="Chromosome"/>
</dbReference>
<dbReference type="FunFam" id="3.40.50.2300:FF:000018">
    <property type="entry name" value="DNA-binding transcriptional regulator NtrC"/>
    <property type="match status" value="1"/>
</dbReference>
<dbReference type="PROSITE" id="PS50110">
    <property type="entry name" value="RESPONSE_REGULATORY"/>
    <property type="match status" value="1"/>
</dbReference>
<proteinExistence type="predicted"/>
<name>A0A5E8H057_ROSAD</name>
<evidence type="ECO:0000259" key="8">
    <source>
        <dbReference type="PROSITE" id="PS50110"/>
    </source>
</evidence>
<dbReference type="RefSeq" id="WP_008193991.1">
    <property type="nucleotide sequence ID" value="NZ_CM011002.1"/>
</dbReference>
<feature type="modified residue" description="4-aspartylphosphate" evidence="6">
    <location>
        <position position="52"/>
    </location>
</feature>
<evidence type="ECO:0000313" key="10">
    <source>
        <dbReference type="Proteomes" id="UP000004703"/>
    </source>
</evidence>
<dbReference type="SMART" id="SM00421">
    <property type="entry name" value="HTH_LUXR"/>
    <property type="match status" value="1"/>
</dbReference>
<dbReference type="EMBL" id="ACCU02000003">
    <property type="protein sequence ID" value="EEE45797.1"/>
    <property type="molecule type" value="Genomic_DNA"/>
</dbReference>
<dbReference type="PROSITE" id="PS00622">
    <property type="entry name" value="HTH_LUXR_1"/>
    <property type="match status" value="1"/>
</dbReference>
<dbReference type="Pfam" id="PF00072">
    <property type="entry name" value="Response_reg"/>
    <property type="match status" value="1"/>
</dbReference>
<organism evidence="9 10">
    <name type="scientific">Roseibium alexandrii (strain DSM 17067 / NCIMB 14079 / DFL-11)</name>
    <name type="common">Labrenzia alexandrii</name>
    <dbReference type="NCBI Taxonomy" id="244592"/>
    <lineage>
        <taxon>Bacteria</taxon>
        <taxon>Pseudomonadati</taxon>
        <taxon>Pseudomonadota</taxon>
        <taxon>Alphaproteobacteria</taxon>
        <taxon>Hyphomicrobiales</taxon>
        <taxon>Stappiaceae</taxon>
        <taxon>Roseibium</taxon>
    </lineage>
</organism>
<dbReference type="CDD" id="cd06170">
    <property type="entry name" value="LuxR_C_like"/>
    <property type="match status" value="1"/>
</dbReference>
<accession>A0A5E8H057</accession>
<reference evidence="9 10" key="2">
    <citation type="submission" date="2013-04" db="EMBL/GenBank/DDBJ databases">
        <authorList>
            <person name="Fiebig A."/>
            <person name="Pradella S."/>
            <person name="Wagner-Doebler I."/>
        </authorList>
    </citation>
    <scope>NUCLEOTIDE SEQUENCE [LARGE SCALE GENOMIC DNA]</scope>
    <source>
        <strain evidence="10">DSM 17067 / NCIMB 14079 / DFL-11</strain>
    </source>
</reference>
<dbReference type="InterPro" id="IPR001789">
    <property type="entry name" value="Sig_transdc_resp-reg_receiver"/>
</dbReference>
<gene>
    <name evidence="9" type="ORF">SADFL11_3086</name>
</gene>
<dbReference type="GO" id="GO:0000160">
    <property type="term" value="P:phosphorelay signal transduction system"/>
    <property type="evidence" value="ECO:0007669"/>
    <property type="project" value="UniProtKB-KW"/>
</dbReference>
<dbReference type="Gene3D" id="1.10.10.10">
    <property type="entry name" value="Winged helix-like DNA-binding domain superfamily/Winged helix DNA-binding domain"/>
    <property type="match status" value="1"/>
</dbReference>
<dbReference type="Gene3D" id="3.40.50.2300">
    <property type="match status" value="1"/>
</dbReference>
<dbReference type="PANTHER" id="PTHR44688">
    <property type="entry name" value="DNA-BINDING TRANSCRIPTIONAL ACTIVATOR DEVR_DOSR"/>
    <property type="match status" value="1"/>
</dbReference>
<dbReference type="SMART" id="SM00448">
    <property type="entry name" value="REC"/>
    <property type="match status" value="1"/>
</dbReference>
<keyword evidence="2" id="KW-0902">Two-component regulatory system</keyword>
<dbReference type="Pfam" id="PF00196">
    <property type="entry name" value="GerE"/>
    <property type="match status" value="1"/>
</dbReference>
<comment type="caution">
    <text evidence="9">The sequence shown here is derived from an EMBL/GenBank/DDBJ whole genome shotgun (WGS) entry which is preliminary data.</text>
</comment>
<keyword evidence="5" id="KW-0804">Transcription</keyword>
<evidence type="ECO:0000256" key="3">
    <source>
        <dbReference type="ARBA" id="ARBA00023015"/>
    </source>
</evidence>
<evidence type="ECO:0000256" key="1">
    <source>
        <dbReference type="ARBA" id="ARBA00022553"/>
    </source>
</evidence>
<reference evidence="9 10" key="1">
    <citation type="submission" date="2008-01" db="EMBL/GenBank/DDBJ databases">
        <authorList>
            <person name="Wagner-Dobler I."/>
            <person name="Ferriera S."/>
            <person name="Johnson J."/>
            <person name="Kravitz S."/>
            <person name="Beeson K."/>
            <person name="Sutton G."/>
            <person name="Rogers Y.-H."/>
            <person name="Friedman R."/>
            <person name="Frazier M."/>
            <person name="Venter J.C."/>
        </authorList>
    </citation>
    <scope>NUCLEOTIDE SEQUENCE [LARGE SCALE GENOMIC DNA]</scope>
    <source>
        <strain evidence="10">DSM 17067 / NCIMB 14079 / DFL-11</strain>
    </source>
</reference>
<dbReference type="SUPFAM" id="SSF52172">
    <property type="entry name" value="CheY-like"/>
    <property type="match status" value="1"/>
</dbReference>
<evidence type="ECO:0000256" key="6">
    <source>
        <dbReference type="PROSITE-ProRule" id="PRU00169"/>
    </source>
</evidence>
<dbReference type="PROSITE" id="PS50043">
    <property type="entry name" value="HTH_LUXR_2"/>
    <property type="match status" value="1"/>
</dbReference>
<dbReference type="GO" id="GO:0006355">
    <property type="term" value="P:regulation of DNA-templated transcription"/>
    <property type="evidence" value="ECO:0007669"/>
    <property type="project" value="InterPro"/>
</dbReference>
<evidence type="ECO:0000256" key="2">
    <source>
        <dbReference type="ARBA" id="ARBA00023012"/>
    </source>
</evidence>
<sequence>MYKVCIVDDDPSTCRALRRLLDAAGYQTTTHQSATEYLAAPATATPDCLLLDIHMPELDGLSLQTKLNETGDAPPIVFLTGRGDVPMSVQAMRAGAADFLLKPVDEDDLFAAIQRAVTERKKDLPPSNADEEKLRAHLALLTPREDEVLDVMLTGALNKEIAAKLGIAERTVKMHRARLMRKLDAKTLLDLAPYIPFKQN</sequence>
<feature type="domain" description="HTH luxR-type" evidence="7">
    <location>
        <begin position="134"/>
        <end position="199"/>
    </location>
</feature>
<evidence type="ECO:0000313" key="9">
    <source>
        <dbReference type="EMBL" id="EEE45797.1"/>
    </source>
</evidence>
<dbReference type="InterPro" id="IPR036388">
    <property type="entry name" value="WH-like_DNA-bd_sf"/>
</dbReference>
<dbReference type="AlphaFoldDB" id="A0A5E8H057"/>
<protein>
    <submittedName>
        <fullName evidence="9">Response regulator</fullName>
    </submittedName>
</protein>
<evidence type="ECO:0000256" key="4">
    <source>
        <dbReference type="ARBA" id="ARBA00023125"/>
    </source>
</evidence>